<evidence type="ECO:0000256" key="11">
    <source>
        <dbReference type="ARBA" id="ARBA00022960"/>
    </source>
</evidence>
<comment type="cofactor">
    <cofactor evidence="2">
        <name>Mg(2+)</name>
        <dbReference type="ChEBI" id="CHEBI:18420"/>
    </cofactor>
</comment>
<evidence type="ECO:0000256" key="5">
    <source>
        <dbReference type="ARBA" id="ARBA00010871"/>
    </source>
</evidence>
<evidence type="ECO:0000256" key="13">
    <source>
        <dbReference type="ARBA" id="ARBA00023316"/>
    </source>
</evidence>
<dbReference type="InterPro" id="IPR011127">
    <property type="entry name" value="Dala_Dala_lig_N"/>
</dbReference>
<dbReference type="SUPFAM" id="SSF52440">
    <property type="entry name" value="PreATP-grasp domain"/>
    <property type="match status" value="1"/>
</dbReference>
<dbReference type="InterPro" id="IPR011761">
    <property type="entry name" value="ATP-grasp"/>
</dbReference>
<name>A0ABV2EED8_9CAUL</name>
<evidence type="ECO:0000256" key="3">
    <source>
        <dbReference type="ARBA" id="ARBA00003921"/>
    </source>
</evidence>
<evidence type="ECO:0000256" key="6">
    <source>
        <dbReference type="ARBA" id="ARBA00012216"/>
    </source>
</evidence>
<evidence type="ECO:0000256" key="4">
    <source>
        <dbReference type="ARBA" id="ARBA00004496"/>
    </source>
</evidence>
<comment type="caution">
    <text evidence="17">The sequence shown here is derived from an EMBL/GenBank/DDBJ whole genome shotgun (WGS) entry which is preliminary data.</text>
</comment>
<dbReference type="PANTHER" id="PTHR23132:SF23">
    <property type="entry name" value="D-ALANINE--D-ALANINE LIGASE B"/>
    <property type="match status" value="1"/>
</dbReference>
<proteinExistence type="inferred from homology"/>
<dbReference type="Gene3D" id="3.30.1490.20">
    <property type="entry name" value="ATP-grasp fold, A domain"/>
    <property type="match status" value="1"/>
</dbReference>
<keyword evidence="11" id="KW-0133">Cell shape</keyword>
<dbReference type="Pfam" id="PF07478">
    <property type="entry name" value="Dala_Dala_lig_C"/>
    <property type="match status" value="1"/>
</dbReference>
<dbReference type="Pfam" id="PF01820">
    <property type="entry name" value="Dala_Dala_lig_N"/>
    <property type="match status" value="1"/>
</dbReference>
<dbReference type="EMBL" id="JBEPLU010000001">
    <property type="protein sequence ID" value="MET3525403.1"/>
    <property type="molecule type" value="Genomic_DNA"/>
</dbReference>
<evidence type="ECO:0000259" key="16">
    <source>
        <dbReference type="PROSITE" id="PS50975"/>
    </source>
</evidence>
<evidence type="ECO:0000256" key="15">
    <source>
        <dbReference type="PROSITE-ProRule" id="PRU00409"/>
    </source>
</evidence>
<keyword evidence="12" id="KW-0573">Peptidoglycan synthesis</keyword>
<dbReference type="Proteomes" id="UP001549110">
    <property type="component" value="Unassembled WGS sequence"/>
</dbReference>
<dbReference type="PROSITE" id="PS50975">
    <property type="entry name" value="ATP_GRASP"/>
    <property type="match status" value="1"/>
</dbReference>
<evidence type="ECO:0000256" key="14">
    <source>
        <dbReference type="ARBA" id="ARBA00047614"/>
    </source>
</evidence>
<accession>A0ABV2EED8</accession>
<dbReference type="InterPro" id="IPR000291">
    <property type="entry name" value="D-Ala_lig_Van_CS"/>
</dbReference>
<evidence type="ECO:0000256" key="1">
    <source>
        <dbReference type="ARBA" id="ARBA00001936"/>
    </source>
</evidence>
<dbReference type="InterPro" id="IPR016185">
    <property type="entry name" value="PreATP-grasp_dom_sf"/>
</dbReference>
<dbReference type="EC" id="6.3.2.4" evidence="6"/>
<dbReference type="RefSeq" id="WP_331929931.1">
    <property type="nucleotide sequence ID" value="NZ_JBEPLU010000001.1"/>
</dbReference>
<evidence type="ECO:0000256" key="9">
    <source>
        <dbReference type="ARBA" id="ARBA00022741"/>
    </source>
</evidence>
<protein>
    <recommendedName>
        <fullName evidence="6">D-alanine--D-alanine ligase</fullName>
        <ecNumber evidence="6">6.3.2.4</ecNumber>
    </recommendedName>
</protein>
<dbReference type="GO" id="GO:0008716">
    <property type="term" value="F:D-alanine-D-alanine ligase activity"/>
    <property type="evidence" value="ECO:0007669"/>
    <property type="project" value="UniProtKB-EC"/>
</dbReference>
<keyword evidence="10 15" id="KW-0067">ATP-binding</keyword>
<comment type="similarity">
    <text evidence="5">Belongs to the D-alanine--D-alanine ligase family.</text>
</comment>
<evidence type="ECO:0000313" key="18">
    <source>
        <dbReference type="Proteomes" id="UP001549110"/>
    </source>
</evidence>
<dbReference type="PROSITE" id="PS00844">
    <property type="entry name" value="DALA_DALA_LIGASE_2"/>
    <property type="match status" value="1"/>
</dbReference>
<evidence type="ECO:0000256" key="12">
    <source>
        <dbReference type="ARBA" id="ARBA00022984"/>
    </source>
</evidence>
<evidence type="ECO:0000256" key="8">
    <source>
        <dbReference type="ARBA" id="ARBA00022598"/>
    </source>
</evidence>
<evidence type="ECO:0000256" key="2">
    <source>
        <dbReference type="ARBA" id="ARBA00001946"/>
    </source>
</evidence>
<comment type="cofactor">
    <cofactor evidence="1">
        <name>Mn(2+)</name>
        <dbReference type="ChEBI" id="CHEBI:29035"/>
    </cofactor>
</comment>
<keyword evidence="7" id="KW-0963">Cytoplasm</keyword>
<feature type="domain" description="ATP-grasp" evidence="16">
    <location>
        <begin position="128"/>
        <end position="320"/>
    </location>
</feature>
<evidence type="ECO:0000256" key="7">
    <source>
        <dbReference type="ARBA" id="ARBA00022490"/>
    </source>
</evidence>
<keyword evidence="13" id="KW-0961">Cell wall biogenesis/degradation</keyword>
<dbReference type="Gene3D" id="3.30.470.20">
    <property type="entry name" value="ATP-grasp fold, B domain"/>
    <property type="match status" value="1"/>
</dbReference>
<reference evidence="17 18" key="1">
    <citation type="submission" date="2024-06" db="EMBL/GenBank/DDBJ databases">
        <title>Genomic Encyclopedia of Type Strains, Phase IV (KMG-IV): sequencing the most valuable type-strain genomes for metagenomic binning, comparative biology and taxonomic classification.</title>
        <authorList>
            <person name="Goeker M."/>
        </authorList>
    </citation>
    <scope>NUCLEOTIDE SEQUENCE [LARGE SCALE GENOMIC DNA]</scope>
    <source>
        <strain evidence="17 18">DSM 17809</strain>
    </source>
</reference>
<keyword evidence="8 17" id="KW-0436">Ligase</keyword>
<evidence type="ECO:0000313" key="17">
    <source>
        <dbReference type="EMBL" id="MET3525403.1"/>
    </source>
</evidence>
<dbReference type="SUPFAM" id="SSF56059">
    <property type="entry name" value="Glutathione synthetase ATP-binding domain-like"/>
    <property type="match status" value="1"/>
</dbReference>
<sequence length="330" mass="33869">MKPTILFGGTNRERLVAVASAQAVSAALPDADLWFWGPDGQVQAADHAALAAHQRPFELDFKAGGEVIGSIEDALDRAKAEGRVLVLSLHGGPAENGELAALCEARGVAFTGSGAAASRLAFDKAATKAKLAELGVSVPSQVSVESAAEGLALHGKLVAKPIAEGSSYGLIFVSTAADLAALAEAAAREAYLVEPFVTGAEATCGVLEEGDHLVALPPVEIVPADGAFDYASKYLASGTQEICPARFGDEVNAAIQEAALKAHRAVGASGYSRADFIVTETGVVFLEINTLPGLTKASLYPKALAAYGVSFVDFLHGQIALAEARAAETQ</sequence>
<organism evidence="17 18">
    <name type="scientific">Phenylobacterium koreense</name>
    <dbReference type="NCBI Taxonomy" id="266125"/>
    <lineage>
        <taxon>Bacteria</taxon>
        <taxon>Pseudomonadati</taxon>
        <taxon>Pseudomonadota</taxon>
        <taxon>Alphaproteobacteria</taxon>
        <taxon>Caulobacterales</taxon>
        <taxon>Caulobacteraceae</taxon>
        <taxon>Phenylobacterium</taxon>
    </lineage>
</organism>
<comment type="subcellular location">
    <subcellularLocation>
        <location evidence="4">Cytoplasm</location>
    </subcellularLocation>
</comment>
<gene>
    <name evidence="17" type="ORF">ABID41_000498</name>
</gene>
<keyword evidence="9 15" id="KW-0547">Nucleotide-binding</keyword>
<evidence type="ECO:0000256" key="10">
    <source>
        <dbReference type="ARBA" id="ARBA00022840"/>
    </source>
</evidence>
<comment type="catalytic activity">
    <reaction evidence="14">
        <text>2 D-alanine + ATP = D-alanyl-D-alanine + ADP + phosphate + H(+)</text>
        <dbReference type="Rhea" id="RHEA:11224"/>
        <dbReference type="ChEBI" id="CHEBI:15378"/>
        <dbReference type="ChEBI" id="CHEBI:30616"/>
        <dbReference type="ChEBI" id="CHEBI:43474"/>
        <dbReference type="ChEBI" id="CHEBI:57416"/>
        <dbReference type="ChEBI" id="CHEBI:57822"/>
        <dbReference type="ChEBI" id="CHEBI:456216"/>
        <dbReference type="EC" id="6.3.2.4"/>
    </reaction>
</comment>
<dbReference type="Gene3D" id="3.40.50.20">
    <property type="match status" value="1"/>
</dbReference>
<dbReference type="InterPro" id="IPR013815">
    <property type="entry name" value="ATP_grasp_subdomain_1"/>
</dbReference>
<keyword evidence="18" id="KW-1185">Reference proteome</keyword>
<dbReference type="InterPro" id="IPR011095">
    <property type="entry name" value="Dala_Dala_lig_C"/>
</dbReference>
<dbReference type="PANTHER" id="PTHR23132">
    <property type="entry name" value="D-ALANINE--D-ALANINE LIGASE"/>
    <property type="match status" value="1"/>
</dbReference>
<comment type="function">
    <text evidence="3">Cell wall formation.</text>
</comment>